<keyword evidence="3" id="KW-0540">Nuclease</keyword>
<keyword evidence="3" id="KW-0378">Hydrolase</keyword>
<feature type="domain" description="HNH nuclease" evidence="2">
    <location>
        <begin position="331"/>
        <end position="383"/>
    </location>
</feature>
<dbReference type="AlphaFoldDB" id="A0A0G3H9B0"/>
<dbReference type="Pfam" id="PF01844">
    <property type="entry name" value="HNH"/>
    <property type="match status" value="1"/>
</dbReference>
<protein>
    <submittedName>
        <fullName evidence="3">HNH endonuclease</fullName>
    </submittedName>
</protein>
<dbReference type="Proteomes" id="UP000035540">
    <property type="component" value="Chromosome"/>
</dbReference>
<dbReference type="GO" id="GO:0003676">
    <property type="term" value="F:nucleic acid binding"/>
    <property type="evidence" value="ECO:0007669"/>
    <property type="project" value="InterPro"/>
</dbReference>
<dbReference type="PATRIC" id="fig|136857.5.peg.2549"/>
<evidence type="ECO:0000313" key="4">
    <source>
        <dbReference type="Proteomes" id="UP000035540"/>
    </source>
</evidence>
<dbReference type="KEGG" id="cted:CTEST_12915"/>
<sequence>MSGPHVTVQVFEDIANYTEHPKDALMLDTITAMSNSDLHKAISLTHRNLTIHKAQFILLVAQFHLRALSKKHGAPNTATWLMRTQDLSRRTALEYINVGKRLAEYPLLSAGFLSGDISYSKVRLLLRYLTGENEEELVALALQHAYPELEQALSGRERNSKRKARNSLRVVIDEETGGLRYWGELDPENAAQFLASMKIGELANLRGLDGVKPEDLEGEGVDKLLAEAAPDAPAQPATTRFGVPMLNSMLHAFLGMINVVRCQPRSSVRAPGAQVNVLTTLDGRATLPGQPAAQSSDLIRTLLNGSLRYHLLDKDGLHLKLTRSARTVSSAQEVALLSIWGQQCATPGCNHTHFLEFHHIHEWYKGGSTDLNNLIPLCSGCHALVTAGTMTIVADDQDPGTLRFRMPGGESYTSVSRQPPIRDEAMGQWKDPYTYGKVPVGDEDLIPVWDHPESFDEFDEPDPLADETPSQPAEDRR</sequence>
<name>A0A0G3H9B0_9CORY</name>
<dbReference type="InterPro" id="IPR003615">
    <property type="entry name" value="HNH_nuc"/>
</dbReference>
<feature type="compositionally biased region" description="Acidic residues" evidence="1">
    <location>
        <begin position="455"/>
        <end position="465"/>
    </location>
</feature>
<proteinExistence type="predicted"/>
<dbReference type="STRING" id="136857.CTEST_12915"/>
<dbReference type="GO" id="GO:0004519">
    <property type="term" value="F:endonuclease activity"/>
    <property type="evidence" value="ECO:0007669"/>
    <property type="project" value="UniProtKB-KW"/>
</dbReference>
<keyword evidence="3" id="KW-0255">Endonuclease</keyword>
<keyword evidence="4" id="KW-1185">Reference proteome</keyword>
<reference evidence="3 4" key="1">
    <citation type="journal article" date="2015" name="Genome Announc.">
        <title>Complete Genome Sequence of the Type Strain Corynebacterium testudinoris DSM 44614, Recovered from Necrotic Lesions in the Mouth of a Tortoise.</title>
        <authorList>
            <person name="Ruckert C."/>
            <person name="Kriete M."/>
            <person name="Jaenicke S."/>
            <person name="Winkler A."/>
            <person name="Tauch A."/>
        </authorList>
    </citation>
    <scope>NUCLEOTIDE SEQUENCE [LARGE SCALE GENOMIC DNA]</scope>
    <source>
        <strain evidence="3 4">DSM 44614</strain>
    </source>
</reference>
<accession>A0A0G3H9B0</accession>
<dbReference type="EMBL" id="CP011545">
    <property type="protein sequence ID" value="AKK09986.1"/>
    <property type="molecule type" value="Genomic_DNA"/>
</dbReference>
<gene>
    <name evidence="3" type="ORF">CTEST_12915</name>
</gene>
<feature type="region of interest" description="Disordered" evidence="1">
    <location>
        <begin position="449"/>
        <end position="477"/>
    </location>
</feature>
<dbReference type="GO" id="GO:0008270">
    <property type="term" value="F:zinc ion binding"/>
    <property type="evidence" value="ECO:0007669"/>
    <property type="project" value="InterPro"/>
</dbReference>
<dbReference type="CDD" id="cd00085">
    <property type="entry name" value="HNHc"/>
    <property type="match status" value="1"/>
</dbReference>
<dbReference type="OrthoDB" id="4752861at2"/>
<organism evidence="3 4">
    <name type="scientific">Corynebacterium testudinoris</name>
    <dbReference type="NCBI Taxonomy" id="136857"/>
    <lineage>
        <taxon>Bacteria</taxon>
        <taxon>Bacillati</taxon>
        <taxon>Actinomycetota</taxon>
        <taxon>Actinomycetes</taxon>
        <taxon>Mycobacteriales</taxon>
        <taxon>Corynebacteriaceae</taxon>
        <taxon>Corynebacterium</taxon>
    </lineage>
</organism>
<dbReference type="SMART" id="SM00507">
    <property type="entry name" value="HNHc"/>
    <property type="match status" value="1"/>
</dbReference>
<evidence type="ECO:0000256" key="1">
    <source>
        <dbReference type="SAM" id="MobiDB-lite"/>
    </source>
</evidence>
<reference evidence="4" key="2">
    <citation type="submission" date="2015-05" db="EMBL/GenBank/DDBJ databases">
        <title>Complete genome sequence of Corynebacterium testudinoris DSM 44614, recovered from necrotic lesions in the mouth of a tortoise.</title>
        <authorList>
            <person name="Ruckert C."/>
            <person name="Albersmeier A."/>
            <person name="Winkler A."/>
            <person name="Tauch A."/>
        </authorList>
    </citation>
    <scope>NUCLEOTIDE SEQUENCE [LARGE SCALE GENOMIC DNA]</scope>
    <source>
        <strain evidence="4">DSM 44614</strain>
    </source>
</reference>
<evidence type="ECO:0000259" key="2">
    <source>
        <dbReference type="SMART" id="SM00507"/>
    </source>
</evidence>
<dbReference type="InterPro" id="IPR002711">
    <property type="entry name" value="HNH"/>
</dbReference>
<evidence type="ECO:0000313" key="3">
    <source>
        <dbReference type="EMBL" id="AKK09986.1"/>
    </source>
</evidence>
<dbReference type="Gene3D" id="1.10.30.50">
    <property type="match status" value="1"/>
</dbReference>
<dbReference type="RefSeq" id="WP_158408171.1">
    <property type="nucleotide sequence ID" value="NZ_CP011545.1"/>
</dbReference>